<keyword evidence="2" id="KW-1185">Reference proteome</keyword>
<evidence type="ECO:0000313" key="2">
    <source>
        <dbReference type="Proteomes" id="UP000673552"/>
    </source>
</evidence>
<dbReference type="EMBL" id="JAFEUZ010000027">
    <property type="protein sequence ID" value="KAG5475470.1"/>
    <property type="molecule type" value="Genomic_DNA"/>
</dbReference>
<organism evidence="1 2">
    <name type="scientific">Leishmania martiniquensis</name>
    <dbReference type="NCBI Taxonomy" id="1580590"/>
    <lineage>
        <taxon>Eukaryota</taxon>
        <taxon>Discoba</taxon>
        <taxon>Euglenozoa</taxon>
        <taxon>Kinetoplastea</taxon>
        <taxon>Metakinetoplastina</taxon>
        <taxon>Trypanosomatida</taxon>
        <taxon>Trypanosomatidae</taxon>
        <taxon>Leishmaniinae</taxon>
        <taxon>Leishmania</taxon>
    </lineage>
</organism>
<proteinExistence type="predicted"/>
<reference evidence="2" key="1">
    <citation type="journal article" date="2021" name="Microbiol. Resour. Announc.">
        <title>LGAAP: Leishmaniinae Genome Assembly and Annotation Pipeline.</title>
        <authorList>
            <person name="Almutairi H."/>
            <person name="Urbaniak M.D."/>
            <person name="Bates M.D."/>
            <person name="Jariyapan N."/>
            <person name="Kwakye-Nuako G."/>
            <person name="Thomaz-Soccol V."/>
            <person name="Al-Salem W.S."/>
            <person name="Dillon R.J."/>
            <person name="Bates P.A."/>
            <person name="Gatherer D."/>
        </authorList>
    </citation>
    <scope>NUCLEOTIDE SEQUENCE [LARGE SCALE GENOMIC DNA]</scope>
</reference>
<dbReference type="AlphaFoldDB" id="A0A836H0S8"/>
<dbReference type="OrthoDB" id="258717at2759"/>
<gene>
    <name evidence="1" type="ORF">LSCM1_03590</name>
</gene>
<reference evidence="2" key="2">
    <citation type="journal article" date="2021" name="Sci. Data">
        <title>Chromosome-scale genome sequencing, assembly and annotation of six genomes from subfamily Leishmaniinae.</title>
        <authorList>
            <person name="Almutairi H."/>
            <person name="Urbaniak M.D."/>
            <person name="Bates M.D."/>
            <person name="Jariyapan N."/>
            <person name="Kwakye-Nuako G."/>
            <person name="Thomaz Soccol V."/>
            <person name="Al-Salem W.S."/>
            <person name="Dillon R.J."/>
            <person name="Bates P.A."/>
            <person name="Gatherer D."/>
        </authorList>
    </citation>
    <scope>NUCLEOTIDE SEQUENCE [LARGE SCALE GENOMIC DNA]</scope>
</reference>
<comment type="caution">
    <text evidence="1">The sequence shown here is derived from an EMBL/GenBank/DDBJ whole genome shotgun (WGS) entry which is preliminary data.</text>
</comment>
<protein>
    <submittedName>
        <fullName evidence="1">Uncharacterized protein</fullName>
    </submittedName>
</protein>
<dbReference type="RefSeq" id="XP_067177735.1">
    <property type="nucleotide sequence ID" value="XM_067321125.1"/>
</dbReference>
<sequence>MDAEVLLVLSSFCRVRMQARPVFCTASRSFVDDVGTIINHLECSRGGQSPTALAFLKVVSHVSAKAETIQEQLIGTWLLCSLLVGRMADAGNLYWECECMRRVWRLSLPVSCIGVGKLENSVLGSRSHAPEAVERQYGNFTSGSFFLNSAKGTHQTIRKLDTVVSSWATAHDELGLQTQAFDFFLPECLESKDVVVFCTRMIQKRKYFRACCVRRFDDCCEVKDLETCLAASDVRVVFVQQPIHKRLKEVFIKRNVLFFERLGRSIVDASEKALRWTVFENFSDWLLFTRARPSQRLCECWATTARQQSGLTLRLHIRRCFENLTKSIPLVQHTLCIASNEPANLEEKDEDCQVERLETGADLEALILRNSFIATLLCSCTEIGGNCGMENAAWMTNYETAMRTLDTVCQLCRLLM</sequence>
<accession>A0A836H0S8</accession>
<dbReference type="KEGG" id="lmat:92513637"/>
<dbReference type="Proteomes" id="UP000673552">
    <property type="component" value="Unassembled WGS sequence"/>
</dbReference>
<evidence type="ECO:0000313" key="1">
    <source>
        <dbReference type="EMBL" id="KAG5475470.1"/>
    </source>
</evidence>
<name>A0A836H0S8_9TRYP</name>
<dbReference type="GeneID" id="92513637"/>